<sequence length="563" mass="63454">MRKIKHKDKAKKWLIAGSVIVVIVMLLFIGQYVFTQWMEHKLEKMVQQQSDGVYELDLYGFETSPFIGSVSVDSLKLTPDYERWKQLKQQNKEVSRMLLNLKADAVTISRLSFFKMLFRKNVDLERLEVRQPYLLMTAMIQDTTATHKPLHETAKGFLLNMHIGQLNVTGANVRFREAAKSETEIFTLNEFDLTVTDYRLDSASFQNNNRTYYSQNIELNAKKATFNIPDEYFKITTDSLNISTNRKDFSARNLQLIPTLGSAAALSKAKGRAATYIKITVPNVTANGIDFSAHSKYNNLEANHILIQSPDITAFKDKKHFKDKGIKPLPHDIAQSIKAQFRIDTIRLRSGFARFEVLDEKATETGYIYFSGLNGSLTNITNKPERISRENPAVIRASALIMGKTKMEATVNLPLLDKKGYHTLKGSVASGQPQMLNPILVPTNFIKIDKGYVQSISFNATLNQERATGSMRALYDNLEIELLSTGASSGDDQGLGKKILSKAADWFIIEDSNPGKKGGSPRIADIKVTRKKNRSVLTYWKDCLASGLMVSMGLEKMAEKEFQ</sequence>
<evidence type="ECO:0000313" key="3">
    <source>
        <dbReference type="Proteomes" id="UP000813018"/>
    </source>
</evidence>
<proteinExistence type="predicted"/>
<evidence type="ECO:0008006" key="4">
    <source>
        <dbReference type="Google" id="ProtNLM"/>
    </source>
</evidence>
<comment type="caution">
    <text evidence="2">The sequence shown here is derived from an EMBL/GenBank/DDBJ whole genome shotgun (WGS) entry which is preliminary data.</text>
</comment>
<feature type="transmembrane region" description="Helical" evidence="1">
    <location>
        <begin position="12"/>
        <end position="34"/>
    </location>
</feature>
<keyword evidence="3" id="KW-1185">Reference proteome</keyword>
<name>A0ABS7CXK3_9BACT</name>
<dbReference type="EMBL" id="JAHYXK010000016">
    <property type="protein sequence ID" value="MBW7468542.1"/>
    <property type="molecule type" value="Genomic_DNA"/>
</dbReference>
<accession>A0ABS7CXK3</accession>
<evidence type="ECO:0000313" key="2">
    <source>
        <dbReference type="EMBL" id="MBW7468542.1"/>
    </source>
</evidence>
<keyword evidence="1" id="KW-0472">Membrane</keyword>
<reference evidence="2 3" key="1">
    <citation type="journal article" date="2016" name="Int. J. Syst. Evol. Microbiol.">
        <title>Pontibacter aydingkolensis sp. nov., isolated from soil of a salt lake.</title>
        <authorList>
            <person name="Osman G."/>
            <person name="Zhang T."/>
            <person name="Lou K."/>
            <person name="Gao Y."/>
            <person name="Chang W."/>
            <person name="Lin Q."/>
            <person name="Yang H.M."/>
            <person name="Huo X.D."/>
            <person name="Wang N."/>
        </authorList>
    </citation>
    <scope>NUCLEOTIDE SEQUENCE [LARGE SCALE GENOMIC DNA]</scope>
    <source>
        <strain evidence="2 3">KACC 19255</strain>
    </source>
</reference>
<protein>
    <recommendedName>
        <fullName evidence="4">DUF748 domain-containing protein</fullName>
    </recommendedName>
</protein>
<dbReference type="RefSeq" id="WP_219878419.1">
    <property type="nucleotide sequence ID" value="NZ_JAHYXK010000016.1"/>
</dbReference>
<dbReference type="Proteomes" id="UP000813018">
    <property type="component" value="Unassembled WGS sequence"/>
</dbReference>
<keyword evidence="1" id="KW-1133">Transmembrane helix</keyword>
<evidence type="ECO:0000256" key="1">
    <source>
        <dbReference type="SAM" id="Phobius"/>
    </source>
</evidence>
<gene>
    <name evidence="2" type="ORF">K0O23_15805</name>
</gene>
<keyword evidence="1" id="KW-0812">Transmembrane</keyword>
<organism evidence="2 3">
    <name type="scientific">Pontibacter aydingkolensis</name>
    <dbReference type="NCBI Taxonomy" id="1911536"/>
    <lineage>
        <taxon>Bacteria</taxon>
        <taxon>Pseudomonadati</taxon>
        <taxon>Bacteroidota</taxon>
        <taxon>Cytophagia</taxon>
        <taxon>Cytophagales</taxon>
        <taxon>Hymenobacteraceae</taxon>
        <taxon>Pontibacter</taxon>
    </lineage>
</organism>